<feature type="compositionally biased region" description="Polar residues" evidence="2">
    <location>
        <begin position="427"/>
        <end position="444"/>
    </location>
</feature>
<comment type="caution">
    <text evidence="3">The sequence shown here is derived from an EMBL/GenBank/DDBJ whole genome shotgun (WGS) entry which is preliminary data.</text>
</comment>
<feature type="coiled-coil region" evidence="1">
    <location>
        <begin position="275"/>
        <end position="302"/>
    </location>
</feature>
<evidence type="ECO:0000313" key="3">
    <source>
        <dbReference type="EMBL" id="CAI6333389.1"/>
    </source>
</evidence>
<dbReference type="OrthoDB" id="5422510at2759"/>
<feature type="compositionally biased region" description="Low complexity" evidence="2">
    <location>
        <begin position="158"/>
        <end position="175"/>
    </location>
</feature>
<feature type="region of interest" description="Disordered" evidence="2">
    <location>
        <begin position="148"/>
        <end position="185"/>
    </location>
</feature>
<dbReference type="PANTHER" id="PTHR42032:SF1">
    <property type="entry name" value="YALI0E30679P"/>
    <property type="match status" value="1"/>
</dbReference>
<evidence type="ECO:0000313" key="4">
    <source>
        <dbReference type="Proteomes" id="UP001152607"/>
    </source>
</evidence>
<keyword evidence="4" id="KW-1185">Reference proteome</keyword>
<proteinExistence type="predicted"/>
<feature type="region of interest" description="Disordered" evidence="2">
    <location>
        <begin position="425"/>
        <end position="444"/>
    </location>
</feature>
<organism evidence="3 4">
    <name type="scientific">Periconia digitata</name>
    <dbReference type="NCBI Taxonomy" id="1303443"/>
    <lineage>
        <taxon>Eukaryota</taxon>
        <taxon>Fungi</taxon>
        <taxon>Dikarya</taxon>
        <taxon>Ascomycota</taxon>
        <taxon>Pezizomycotina</taxon>
        <taxon>Dothideomycetes</taxon>
        <taxon>Pleosporomycetidae</taxon>
        <taxon>Pleosporales</taxon>
        <taxon>Massarineae</taxon>
        <taxon>Periconiaceae</taxon>
        <taxon>Periconia</taxon>
    </lineage>
</organism>
<keyword evidence="1" id="KW-0175">Coiled coil</keyword>
<name>A0A9W4UDJ7_9PLEO</name>
<evidence type="ECO:0000256" key="1">
    <source>
        <dbReference type="SAM" id="Coils"/>
    </source>
</evidence>
<protein>
    <submittedName>
        <fullName evidence="3">Uncharacterized protein</fullName>
    </submittedName>
</protein>
<gene>
    <name evidence="3" type="ORF">PDIGIT_LOCUS6427</name>
</gene>
<dbReference type="AlphaFoldDB" id="A0A9W4UDJ7"/>
<accession>A0A9W4UDJ7</accession>
<feature type="region of interest" description="Disordered" evidence="2">
    <location>
        <begin position="27"/>
        <end position="72"/>
    </location>
</feature>
<dbReference type="PANTHER" id="PTHR42032">
    <property type="entry name" value="YALI0E30679P"/>
    <property type="match status" value="1"/>
</dbReference>
<dbReference type="Proteomes" id="UP001152607">
    <property type="component" value="Unassembled WGS sequence"/>
</dbReference>
<reference evidence="3" key="1">
    <citation type="submission" date="2023-01" db="EMBL/GenBank/DDBJ databases">
        <authorList>
            <person name="Van Ghelder C."/>
            <person name="Rancurel C."/>
        </authorList>
    </citation>
    <scope>NUCLEOTIDE SEQUENCE</scope>
    <source>
        <strain evidence="3">CNCM I-4278</strain>
    </source>
</reference>
<sequence length="444" mass="49468">MAEAPAADGSDIHPALRQRMLNRAATFTDTAGRSSPLPRRRSSVYSDTRHPLRSSTDSLLRPNDTERLTKNDEPSFWHSAPLAFAIVPAFAGLLFQNGGAVVTDILLLAFGSMFLNWCLRSPWEWYHAAQQVHYIEPEEDVHGDTLVEEDEASDNSGSPVKDSQQDDVSQTSDQPARNQDGKTIPNNALRELARQQLQTNEIMALIACFFGPLVGAYGLHAIRSQLTRPAEGLVSNFNLTIFVMAAELRPVSHMIKLKQARMLYLQRVVRSDRENDFRRSDIRELSDRLDDIENRIVSTHDSGVETAKMGATVRQSLQPQLDALNRAVRRYEKRQVAQSMQSEARFQELDSRLKDALALAAAAARTGQRPGIISMGFTWSVNLVTSALQTSWAIAVYPFRTTSAVINEASAWISGDRQPRKRMRLANSGNASAPLSRVQSRNGR</sequence>
<dbReference type="EMBL" id="CAOQHR010000004">
    <property type="protein sequence ID" value="CAI6333389.1"/>
    <property type="molecule type" value="Genomic_DNA"/>
</dbReference>
<evidence type="ECO:0000256" key="2">
    <source>
        <dbReference type="SAM" id="MobiDB-lite"/>
    </source>
</evidence>
<feature type="compositionally biased region" description="Basic and acidic residues" evidence="2">
    <location>
        <begin position="63"/>
        <end position="72"/>
    </location>
</feature>